<organism evidence="2 3">
    <name type="scientific">Populus alba x Populus x berolinensis</name>
    <dbReference type="NCBI Taxonomy" id="444605"/>
    <lineage>
        <taxon>Eukaryota</taxon>
        <taxon>Viridiplantae</taxon>
        <taxon>Streptophyta</taxon>
        <taxon>Embryophyta</taxon>
        <taxon>Tracheophyta</taxon>
        <taxon>Spermatophyta</taxon>
        <taxon>Magnoliopsida</taxon>
        <taxon>eudicotyledons</taxon>
        <taxon>Gunneridae</taxon>
        <taxon>Pentapetalae</taxon>
        <taxon>rosids</taxon>
        <taxon>fabids</taxon>
        <taxon>Malpighiales</taxon>
        <taxon>Salicaceae</taxon>
        <taxon>Saliceae</taxon>
        <taxon>Populus</taxon>
    </lineage>
</organism>
<feature type="transmembrane region" description="Helical" evidence="1">
    <location>
        <begin position="29"/>
        <end position="52"/>
    </location>
</feature>
<evidence type="ECO:0000313" key="2">
    <source>
        <dbReference type="EMBL" id="KAJ6976529.1"/>
    </source>
</evidence>
<gene>
    <name evidence="2" type="ORF">NC653_028619</name>
</gene>
<dbReference type="Proteomes" id="UP001164929">
    <property type="component" value="Chromosome 12"/>
</dbReference>
<reference evidence="2" key="1">
    <citation type="journal article" date="2023" name="Mol. Ecol. Resour.">
        <title>Chromosome-level genome assembly of a triploid poplar Populus alba 'Berolinensis'.</title>
        <authorList>
            <person name="Chen S."/>
            <person name="Yu Y."/>
            <person name="Wang X."/>
            <person name="Wang S."/>
            <person name="Zhang T."/>
            <person name="Zhou Y."/>
            <person name="He R."/>
            <person name="Meng N."/>
            <person name="Wang Y."/>
            <person name="Liu W."/>
            <person name="Liu Z."/>
            <person name="Liu J."/>
            <person name="Guo Q."/>
            <person name="Huang H."/>
            <person name="Sederoff R.R."/>
            <person name="Wang G."/>
            <person name="Qu G."/>
            <person name="Chen S."/>
        </authorList>
    </citation>
    <scope>NUCLEOTIDE SEQUENCE</scope>
    <source>
        <strain evidence="2">SC-2020</strain>
    </source>
</reference>
<protein>
    <submittedName>
        <fullName evidence="2">Uncharacterized protein</fullName>
    </submittedName>
</protein>
<dbReference type="AlphaFoldDB" id="A0AAD6M1B2"/>
<proteinExistence type="predicted"/>
<evidence type="ECO:0000256" key="1">
    <source>
        <dbReference type="SAM" id="Phobius"/>
    </source>
</evidence>
<keyword evidence="1" id="KW-0472">Membrane</keyword>
<comment type="caution">
    <text evidence="2">The sequence shown here is derived from an EMBL/GenBank/DDBJ whole genome shotgun (WGS) entry which is preliminary data.</text>
</comment>
<dbReference type="EMBL" id="JAQIZT010000012">
    <property type="protein sequence ID" value="KAJ6976529.1"/>
    <property type="molecule type" value="Genomic_DNA"/>
</dbReference>
<keyword evidence="1" id="KW-0812">Transmembrane</keyword>
<sequence>MELKVHLQQVFVLTDTVHALIRTSFVARLMAAVLGDIYPAIIPCWLINLILIGPPFA</sequence>
<keyword evidence="3" id="KW-1185">Reference proteome</keyword>
<name>A0AAD6M1B2_9ROSI</name>
<evidence type="ECO:0000313" key="3">
    <source>
        <dbReference type="Proteomes" id="UP001164929"/>
    </source>
</evidence>
<accession>A0AAD6M1B2</accession>
<keyword evidence="1" id="KW-1133">Transmembrane helix</keyword>